<gene>
    <name evidence="1" type="ORF">CGOC_LOCUS9395</name>
</gene>
<sequence length="77" mass="8925">MLLQQRWCQSNVLIVMATNFAQVKYVNSTDAYEPNRTWTCDGRFPQIAFRACRKSCGYCDFSVIEYNLENALNSCKV</sequence>
<accession>A0A3P7MJT5</accession>
<dbReference type="EMBL" id="UYRV01106769">
    <property type="protein sequence ID" value="VDN22758.1"/>
    <property type="molecule type" value="Genomic_DNA"/>
</dbReference>
<dbReference type="Proteomes" id="UP000271889">
    <property type="component" value="Unassembled WGS sequence"/>
</dbReference>
<protein>
    <submittedName>
        <fullName evidence="1">Uncharacterized protein</fullName>
    </submittedName>
</protein>
<name>A0A3P7MJT5_CYLGO</name>
<reference evidence="1 2" key="1">
    <citation type="submission" date="2018-11" db="EMBL/GenBank/DDBJ databases">
        <authorList>
            <consortium name="Pathogen Informatics"/>
        </authorList>
    </citation>
    <scope>NUCLEOTIDE SEQUENCE [LARGE SCALE GENOMIC DNA]</scope>
</reference>
<organism evidence="1 2">
    <name type="scientific">Cylicostephanus goldi</name>
    <name type="common">Nematode worm</name>
    <dbReference type="NCBI Taxonomy" id="71465"/>
    <lineage>
        <taxon>Eukaryota</taxon>
        <taxon>Metazoa</taxon>
        <taxon>Ecdysozoa</taxon>
        <taxon>Nematoda</taxon>
        <taxon>Chromadorea</taxon>
        <taxon>Rhabditida</taxon>
        <taxon>Rhabditina</taxon>
        <taxon>Rhabditomorpha</taxon>
        <taxon>Strongyloidea</taxon>
        <taxon>Strongylidae</taxon>
        <taxon>Cylicostephanus</taxon>
    </lineage>
</organism>
<evidence type="ECO:0000313" key="2">
    <source>
        <dbReference type="Proteomes" id="UP000271889"/>
    </source>
</evidence>
<dbReference type="OrthoDB" id="5857618at2759"/>
<keyword evidence="2" id="KW-1185">Reference proteome</keyword>
<dbReference type="AlphaFoldDB" id="A0A3P7MJT5"/>
<proteinExistence type="predicted"/>
<evidence type="ECO:0000313" key="1">
    <source>
        <dbReference type="EMBL" id="VDN22758.1"/>
    </source>
</evidence>